<organism evidence="2 3">
    <name type="scientific">Gloeothece citriformis (strain PCC 7424)</name>
    <name type="common">Cyanothece sp. (strain PCC 7424)</name>
    <dbReference type="NCBI Taxonomy" id="65393"/>
    <lineage>
        <taxon>Bacteria</taxon>
        <taxon>Bacillati</taxon>
        <taxon>Cyanobacteriota</taxon>
        <taxon>Cyanophyceae</taxon>
        <taxon>Oscillatoriophycideae</taxon>
        <taxon>Chroococcales</taxon>
        <taxon>Aphanothecaceae</taxon>
        <taxon>Gloeothece</taxon>
        <taxon>Gloeothece citriformis</taxon>
    </lineage>
</organism>
<dbReference type="STRING" id="65393.PCC7424_2534"/>
<dbReference type="KEGG" id="cyc:PCC7424_2534"/>
<keyword evidence="1" id="KW-0472">Membrane</keyword>
<dbReference type="AlphaFoldDB" id="B7KK66"/>
<dbReference type="Proteomes" id="UP000002384">
    <property type="component" value="Chromosome"/>
</dbReference>
<dbReference type="EMBL" id="CP001291">
    <property type="protein sequence ID" value="ACK70951.1"/>
    <property type="molecule type" value="Genomic_DNA"/>
</dbReference>
<gene>
    <name evidence="2" type="ordered locus">PCC7424_2534</name>
</gene>
<keyword evidence="1" id="KW-1133">Transmembrane helix</keyword>
<feature type="transmembrane region" description="Helical" evidence="1">
    <location>
        <begin position="14"/>
        <end position="33"/>
    </location>
</feature>
<keyword evidence="3" id="KW-1185">Reference proteome</keyword>
<reference evidence="3" key="1">
    <citation type="journal article" date="2011" name="MBio">
        <title>Novel metabolic attributes of the genus Cyanothece, comprising a group of unicellular nitrogen-fixing Cyanobacteria.</title>
        <authorList>
            <person name="Bandyopadhyay A."/>
            <person name="Elvitigala T."/>
            <person name="Welsh E."/>
            <person name="Stockel J."/>
            <person name="Liberton M."/>
            <person name="Min H."/>
            <person name="Sherman L.A."/>
            <person name="Pakrasi H.B."/>
        </authorList>
    </citation>
    <scope>NUCLEOTIDE SEQUENCE [LARGE SCALE GENOMIC DNA]</scope>
    <source>
        <strain evidence="3">PCC 7424</strain>
    </source>
</reference>
<proteinExistence type="predicted"/>
<evidence type="ECO:0000313" key="2">
    <source>
        <dbReference type="EMBL" id="ACK70951.1"/>
    </source>
</evidence>
<protein>
    <submittedName>
        <fullName evidence="2">Uncharacterized protein</fullName>
    </submittedName>
</protein>
<dbReference type="HOGENOM" id="CLU_201703_0_0_3"/>
<name>B7KK66_GLOC7</name>
<evidence type="ECO:0000313" key="3">
    <source>
        <dbReference type="Proteomes" id="UP000002384"/>
    </source>
</evidence>
<accession>B7KK66</accession>
<sequence length="72" mass="8074">MTIEIFNKQIIRNYLLVLATVMTTSIGIAELFHSPNRLAKENKLKSYAPYLNAGFVNYGIDFLHSDSAVISP</sequence>
<keyword evidence="1" id="KW-0812">Transmembrane</keyword>
<evidence type="ECO:0000256" key="1">
    <source>
        <dbReference type="SAM" id="Phobius"/>
    </source>
</evidence>
<dbReference type="eggNOG" id="ENOG50321JP">
    <property type="taxonomic scope" value="Bacteria"/>
</dbReference>